<organism evidence="1 2">
    <name type="scientific">Stenotrophomonas maltophilia</name>
    <name type="common">Pseudomonas maltophilia</name>
    <name type="synonym">Xanthomonas maltophilia</name>
    <dbReference type="NCBI Taxonomy" id="40324"/>
    <lineage>
        <taxon>Bacteria</taxon>
        <taxon>Pseudomonadati</taxon>
        <taxon>Pseudomonadota</taxon>
        <taxon>Gammaproteobacteria</taxon>
        <taxon>Lysobacterales</taxon>
        <taxon>Lysobacteraceae</taxon>
        <taxon>Stenotrophomonas</taxon>
        <taxon>Stenotrophomonas maltophilia group</taxon>
    </lineage>
</organism>
<name>A0AAJ2TN80_STEMA</name>
<protein>
    <submittedName>
        <fullName evidence="1">Uncharacterized protein</fullName>
    </submittedName>
</protein>
<evidence type="ECO:0000313" key="2">
    <source>
        <dbReference type="Proteomes" id="UP001288387"/>
    </source>
</evidence>
<proteinExistence type="predicted"/>
<dbReference type="Proteomes" id="UP001288387">
    <property type="component" value="Unassembled WGS sequence"/>
</dbReference>
<dbReference type="EMBL" id="JAXRVB010000003">
    <property type="protein sequence ID" value="MDZ5763532.1"/>
    <property type="molecule type" value="Genomic_DNA"/>
</dbReference>
<sequence length="133" mass="15022">MKQWLLLGTHILIAMISSLLGGLYVIQTFPSPRQQYSNELAMSVHLLFDEQGQARDEADLRRRISLNIANSLHLSARSPGRSETELERLRALSRRVLQQDLLRYVEQSDARRNALDGAVHLTRDLPTHGSPPG</sequence>
<accession>A0AAJ2TN80</accession>
<gene>
    <name evidence="1" type="ORF">U4I38_03495</name>
</gene>
<comment type="caution">
    <text evidence="1">The sequence shown here is derived from an EMBL/GenBank/DDBJ whole genome shotgun (WGS) entry which is preliminary data.</text>
</comment>
<dbReference type="RefSeq" id="WP_099553048.1">
    <property type="nucleotide sequence ID" value="NZ_CP037858.1"/>
</dbReference>
<dbReference type="AlphaFoldDB" id="A0AAJ2TN80"/>
<evidence type="ECO:0000313" key="1">
    <source>
        <dbReference type="EMBL" id="MDZ5763532.1"/>
    </source>
</evidence>
<reference evidence="1" key="1">
    <citation type="submission" date="2023-12" db="EMBL/GenBank/DDBJ databases">
        <title>'Antibacterial potential of Stenotrophomonas maltophilia cystic fibrosis isolates' (manuscript under preparation).</title>
        <authorList>
            <person name="Crisan C.V."/>
            <person name="Pettis M."/>
            <person name="Goldberg J.B."/>
        </authorList>
    </citation>
    <scope>NUCLEOTIDE SEQUENCE</scope>
    <source>
        <strain evidence="1">CCV129</strain>
    </source>
</reference>